<name>A0A2C6KUB2_9APIC</name>
<gene>
    <name evidence="1" type="ORF">CSUI_006367</name>
</gene>
<dbReference type="AlphaFoldDB" id="A0A2C6KUB2"/>
<protein>
    <submittedName>
        <fullName evidence="1">Uncharacterized protein</fullName>
    </submittedName>
</protein>
<dbReference type="Proteomes" id="UP000221165">
    <property type="component" value="Unassembled WGS sequence"/>
</dbReference>
<evidence type="ECO:0000313" key="2">
    <source>
        <dbReference type="Proteomes" id="UP000221165"/>
    </source>
</evidence>
<dbReference type="VEuPathDB" id="ToxoDB:CSUI_006367"/>
<reference evidence="1 2" key="1">
    <citation type="journal article" date="2017" name="Int. J. Parasitol.">
        <title>The genome of the protozoan parasite Cystoisospora suis and a reverse vaccinology approach to identify vaccine candidates.</title>
        <authorList>
            <person name="Palmieri N."/>
            <person name="Shrestha A."/>
            <person name="Ruttkowski B."/>
            <person name="Beck T."/>
            <person name="Vogl C."/>
            <person name="Tomley F."/>
            <person name="Blake D.P."/>
            <person name="Joachim A."/>
        </authorList>
    </citation>
    <scope>NUCLEOTIDE SEQUENCE [LARGE SCALE GENOMIC DNA]</scope>
    <source>
        <strain evidence="1 2">Wien I</strain>
    </source>
</reference>
<keyword evidence="2" id="KW-1185">Reference proteome</keyword>
<comment type="caution">
    <text evidence="1">The sequence shown here is derived from an EMBL/GenBank/DDBJ whole genome shotgun (WGS) entry which is preliminary data.</text>
</comment>
<sequence>MDRISKKERRTASSLTEDVVISVLVTGSNEKRVSSFGCSK</sequence>
<dbReference type="GeneID" id="94429741"/>
<dbReference type="EMBL" id="MIGC01003207">
    <property type="protein sequence ID" value="PHJ19802.1"/>
    <property type="molecule type" value="Genomic_DNA"/>
</dbReference>
<accession>A0A2C6KUB2</accession>
<proteinExistence type="predicted"/>
<organism evidence="1 2">
    <name type="scientific">Cystoisospora suis</name>
    <dbReference type="NCBI Taxonomy" id="483139"/>
    <lineage>
        <taxon>Eukaryota</taxon>
        <taxon>Sar</taxon>
        <taxon>Alveolata</taxon>
        <taxon>Apicomplexa</taxon>
        <taxon>Conoidasida</taxon>
        <taxon>Coccidia</taxon>
        <taxon>Eucoccidiorida</taxon>
        <taxon>Eimeriorina</taxon>
        <taxon>Sarcocystidae</taxon>
        <taxon>Cystoisospora</taxon>
    </lineage>
</organism>
<evidence type="ECO:0000313" key="1">
    <source>
        <dbReference type="EMBL" id="PHJ19802.1"/>
    </source>
</evidence>
<dbReference type="RefSeq" id="XP_067921495.1">
    <property type="nucleotide sequence ID" value="XM_068066530.1"/>
</dbReference>